<evidence type="ECO:0000313" key="2">
    <source>
        <dbReference type="Proteomes" id="UP000729402"/>
    </source>
</evidence>
<accession>A0A8J5RQP4</accession>
<dbReference type="AlphaFoldDB" id="A0A8J5RQP4"/>
<protein>
    <submittedName>
        <fullName evidence="1">Uncharacterized protein</fullName>
    </submittedName>
</protein>
<gene>
    <name evidence="1" type="ORF">GUJ93_ZPchr0009g2134</name>
</gene>
<name>A0A8J5RQP4_ZIZPA</name>
<organism evidence="1 2">
    <name type="scientific">Zizania palustris</name>
    <name type="common">Northern wild rice</name>
    <dbReference type="NCBI Taxonomy" id="103762"/>
    <lineage>
        <taxon>Eukaryota</taxon>
        <taxon>Viridiplantae</taxon>
        <taxon>Streptophyta</taxon>
        <taxon>Embryophyta</taxon>
        <taxon>Tracheophyta</taxon>
        <taxon>Spermatophyta</taxon>
        <taxon>Magnoliopsida</taxon>
        <taxon>Liliopsida</taxon>
        <taxon>Poales</taxon>
        <taxon>Poaceae</taxon>
        <taxon>BOP clade</taxon>
        <taxon>Oryzoideae</taxon>
        <taxon>Oryzeae</taxon>
        <taxon>Zizaniinae</taxon>
        <taxon>Zizania</taxon>
    </lineage>
</organism>
<dbReference type="Proteomes" id="UP000729402">
    <property type="component" value="Unassembled WGS sequence"/>
</dbReference>
<proteinExistence type="predicted"/>
<comment type="caution">
    <text evidence="1">The sequence shown here is derived from an EMBL/GenBank/DDBJ whole genome shotgun (WGS) entry which is preliminary data.</text>
</comment>
<reference evidence="1" key="2">
    <citation type="submission" date="2021-02" db="EMBL/GenBank/DDBJ databases">
        <authorList>
            <person name="Kimball J.A."/>
            <person name="Haas M.W."/>
            <person name="Macchietto M."/>
            <person name="Kono T."/>
            <person name="Duquette J."/>
            <person name="Shao M."/>
        </authorList>
    </citation>
    <scope>NUCLEOTIDE SEQUENCE</scope>
    <source>
        <tissue evidence="1">Fresh leaf tissue</tissue>
    </source>
</reference>
<dbReference type="EMBL" id="JAAALK010000289">
    <property type="protein sequence ID" value="KAG8048580.1"/>
    <property type="molecule type" value="Genomic_DNA"/>
</dbReference>
<evidence type="ECO:0000313" key="1">
    <source>
        <dbReference type="EMBL" id="KAG8048580.1"/>
    </source>
</evidence>
<sequence>MCVSDHALKSAACDASLYCQGSVCQETSWEKEKQWRLPDALSSRAASSYLDSPPPSMKPGLLLELRAYGSCKSCRYALVGSLRVFL</sequence>
<reference evidence="1" key="1">
    <citation type="journal article" date="2021" name="bioRxiv">
        <title>Whole Genome Assembly and Annotation of Northern Wild Rice, Zizania palustris L., Supports a Whole Genome Duplication in the Zizania Genus.</title>
        <authorList>
            <person name="Haas M."/>
            <person name="Kono T."/>
            <person name="Macchietto M."/>
            <person name="Millas R."/>
            <person name="McGilp L."/>
            <person name="Shao M."/>
            <person name="Duquette J."/>
            <person name="Hirsch C.N."/>
            <person name="Kimball J."/>
        </authorList>
    </citation>
    <scope>NUCLEOTIDE SEQUENCE</scope>
    <source>
        <tissue evidence="1">Fresh leaf tissue</tissue>
    </source>
</reference>
<keyword evidence="2" id="KW-1185">Reference proteome</keyword>